<keyword evidence="9" id="KW-0368">Histidine biosynthesis</keyword>
<evidence type="ECO:0000256" key="1">
    <source>
        <dbReference type="ARBA" id="ARBA00001933"/>
    </source>
</evidence>
<comment type="similarity">
    <text evidence="3">Belongs to the class-II pyridoxal-phosphate-dependent aminotransferase family. Histidinol-phosphate aminotransferase subfamily.</text>
</comment>
<dbReference type="InterPro" id="IPR015421">
    <property type="entry name" value="PyrdxlP-dep_Trfase_major"/>
</dbReference>
<dbReference type="PROSITE" id="PS00599">
    <property type="entry name" value="AA_TRANSFER_CLASS_2"/>
    <property type="match status" value="1"/>
</dbReference>
<dbReference type="CDD" id="cd00609">
    <property type="entry name" value="AAT_like"/>
    <property type="match status" value="1"/>
</dbReference>
<evidence type="ECO:0000256" key="11">
    <source>
        <dbReference type="RuleBase" id="RU003693"/>
    </source>
</evidence>
<proteinExistence type="inferred from homology"/>
<feature type="domain" description="Aminotransferase class I/classII large" evidence="13">
    <location>
        <begin position="61"/>
        <end position="348"/>
    </location>
</feature>
<evidence type="ECO:0000256" key="5">
    <source>
        <dbReference type="ARBA" id="ARBA00022576"/>
    </source>
</evidence>
<accession>A0ABV2UTF0</accession>
<feature type="region of interest" description="Disordered" evidence="12">
    <location>
        <begin position="355"/>
        <end position="377"/>
    </location>
</feature>
<dbReference type="InterPro" id="IPR015422">
    <property type="entry name" value="PyrdxlP-dep_Trfase_small"/>
</dbReference>
<dbReference type="Proteomes" id="UP001550210">
    <property type="component" value="Unassembled WGS sequence"/>
</dbReference>
<dbReference type="InterPro" id="IPR001917">
    <property type="entry name" value="Aminotrans_II_pyridoxalP_BS"/>
</dbReference>
<dbReference type="RefSeq" id="WP_355395049.1">
    <property type="nucleotide sequence ID" value="NZ_JBEXPZ010000010.1"/>
</dbReference>
<name>A0ABV2UTF0_9ACTN</name>
<dbReference type="InterPro" id="IPR050106">
    <property type="entry name" value="HistidinolP_aminotransfase"/>
</dbReference>
<dbReference type="InterPro" id="IPR004839">
    <property type="entry name" value="Aminotransferase_I/II_large"/>
</dbReference>
<dbReference type="InterPro" id="IPR015424">
    <property type="entry name" value="PyrdxlP-dep_Trfase"/>
</dbReference>
<dbReference type="Gene3D" id="3.90.1150.10">
    <property type="entry name" value="Aspartate Aminotransferase, domain 1"/>
    <property type="match status" value="1"/>
</dbReference>
<keyword evidence="6" id="KW-0028">Amino-acid biosynthesis</keyword>
<gene>
    <name evidence="14" type="ORF">ABZZ21_09645</name>
</gene>
<evidence type="ECO:0000259" key="13">
    <source>
        <dbReference type="Pfam" id="PF00155"/>
    </source>
</evidence>
<dbReference type="PANTHER" id="PTHR43643:SF6">
    <property type="entry name" value="HISTIDINOL-PHOSPHATE AMINOTRANSFERASE"/>
    <property type="match status" value="1"/>
</dbReference>
<comment type="cofactor">
    <cofactor evidence="1 11">
        <name>pyridoxal 5'-phosphate</name>
        <dbReference type="ChEBI" id="CHEBI:597326"/>
    </cofactor>
</comment>
<protein>
    <recommendedName>
        <fullName evidence="4">histidinol-phosphate transaminase</fullName>
        <ecNumber evidence="4">2.6.1.9</ecNumber>
    </recommendedName>
</protein>
<keyword evidence="5 14" id="KW-0032">Aminotransferase</keyword>
<comment type="pathway">
    <text evidence="2">Amino-acid biosynthesis; L-histidine biosynthesis; L-histidine from 5-phospho-alpha-D-ribose 1-diphosphate: step 7/9.</text>
</comment>
<organism evidence="14 15">
    <name type="scientific">Streptomyces ossamyceticus</name>
    <dbReference type="NCBI Taxonomy" id="249581"/>
    <lineage>
        <taxon>Bacteria</taxon>
        <taxon>Bacillati</taxon>
        <taxon>Actinomycetota</taxon>
        <taxon>Actinomycetes</taxon>
        <taxon>Kitasatosporales</taxon>
        <taxon>Streptomycetaceae</taxon>
        <taxon>Streptomyces</taxon>
    </lineage>
</organism>
<evidence type="ECO:0000256" key="2">
    <source>
        <dbReference type="ARBA" id="ARBA00005011"/>
    </source>
</evidence>
<comment type="caution">
    <text evidence="14">The sequence shown here is derived from an EMBL/GenBank/DDBJ whole genome shotgun (WGS) entry which is preliminary data.</text>
</comment>
<dbReference type="EMBL" id="JBEXPZ010000010">
    <property type="protein sequence ID" value="MET9844830.1"/>
    <property type="molecule type" value="Genomic_DNA"/>
</dbReference>
<evidence type="ECO:0000313" key="14">
    <source>
        <dbReference type="EMBL" id="MET9844830.1"/>
    </source>
</evidence>
<dbReference type="SUPFAM" id="SSF53383">
    <property type="entry name" value="PLP-dependent transferases"/>
    <property type="match status" value="1"/>
</dbReference>
<evidence type="ECO:0000256" key="6">
    <source>
        <dbReference type="ARBA" id="ARBA00022605"/>
    </source>
</evidence>
<evidence type="ECO:0000256" key="10">
    <source>
        <dbReference type="ARBA" id="ARBA00047481"/>
    </source>
</evidence>
<evidence type="ECO:0000256" key="12">
    <source>
        <dbReference type="SAM" id="MobiDB-lite"/>
    </source>
</evidence>
<keyword evidence="8 11" id="KW-0663">Pyridoxal phosphate</keyword>
<evidence type="ECO:0000256" key="4">
    <source>
        <dbReference type="ARBA" id="ARBA00012748"/>
    </source>
</evidence>
<keyword evidence="7" id="KW-0808">Transferase</keyword>
<dbReference type="Pfam" id="PF00155">
    <property type="entry name" value="Aminotran_1_2"/>
    <property type="match status" value="1"/>
</dbReference>
<keyword evidence="15" id="KW-1185">Reference proteome</keyword>
<dbReference type="GO" id="GO:0008483">
    <property type="term" value="F:transaminase activity"/>
    <property type="evidence" value="ECO:0007669"/>
    <property type="project" value="UniProtKB-KW"/>
</dbReference>
<dbReference type="PANTHER" id="PTHR43643">
    <property type="entry name" value="HISTIDINOL-PHOSPHATE AMINOTRANSFERASE 2"/>
    <property type="match status" value="1"/>
</dbReference>
<evidence type="ECO:0000256" key="9">
    <source>
        <dbReference type="ARBA" id="ARBA00023102"/>
    </source>
</evidence>
<dbReference type="Gene3D" id="3.40.640.10">
    <property type="entry name" value="Type I PLP-dependent aspartate aminotransferase-like (Major domain)"/>
    <property type="match status" value="1"/>
</dbReference>
<evidence type="ECO:0000256" key="7">
    <source>
        <dbReference type="ARBA" id="ARBA00022679"/>
    </source>
</evidence>
<comment type="catalytic activity">
    <reaction evidence="10">
        <text>L-histidinol phosphate + 2-oxoglutarate = 3-(imidazol-4-yl)-2-oxopropyl phosphate + L-glutamate</text>
        <dbReference type="Rhea" id="RHEA:23744"/>
        <dbReference type="ChEBI" id="CHEBI:16810"/>
        <dbReference type="ChEBI" id="CHEBI:29985"/>
        <dbReference type="ChEBI" id="CHEBI:57766"/>
        <dbReference type="ChEBI" id="CHEBI:57980"/>
        <dbReference type="EC" id="2.6.1.9"/>
    </reaction>
</comment>
<evidence type="ECO:0000256" key="3">
    <source>
        <dbReference type="ARBA" id="ARBA00007970"/>
    </source>
</evidence>
<sequence length="377" mass="41067">MSALGVNRHVRDSASWSMVDPPGVDRSSCLRLDRNESTRPVSGTVTAALSAHLSGAGFRWYPSDERLTAGIAEYCGVPAQSVLVTNGSDQAIDITLRTFLQPGSSMLVATPEFIPFRRIAGLLGAQVEGVPYEPDFTFPYAGFRAAAQRKPALIVFINPNNPTGTLVDPEFIREILAEYPDIPVIVDEAYHEFTGVTVAPWVARYRNLIVLRTFSKAFAMAGLRLGYAIADPAVLEQIRKLRNPFDVNELAIVAGEAQLAAVDEVDGHTEEIMSKVKPMVLEFLRGLGVPVVPGAANFLLVRPEDGAGTVRLLRESRVLVQPLHGPLVEGMFRLTVGQRHEMEEFARVFARVHRETGGRTGPRTPSDLVTGVEPDGT</sequence>
<evidence type="ECO:0000256" key="8">
    <source>
        <dbReference type="ARBA" id="ARBA00022898"/>
    </source>
</evidence>
<dbReference type="EC" id="2.6.1.9" evidence="4"/>
<reference evidence="14 15" key="1">
    <citation type="submission" date="2024-06" db="EMBL/GenBank/DDBJ databases">
        <title>The Natural Products Discovery Center: Release of the First 8490 Sequenced Strains for Exploring Actinobacteria Biosynthetic Diversity.</title>
        <authorList>
            <person name="Kalkreuter E."/>
            <person name="Kautsar S.A."/>
            <person name="Yang D."/>
            <person name="Bader C.D."/>
            <person name="Teijaro C.N."/>
            <person name="Fluegel L."/>
            <person name="Davis C.M."/>
            <person name="Simpson J.R."/>
            <person name="Lauterbach L."/>
            <person name="Steele A.D."/>
            <person name="Gui C."/>
            <person name="Meng S."/>
            <person name="Li G."/>
            <person name="Viehrig K."/>
            <person name="Ye F."/>
            <person name="Su P."/>
            <person name="Kiefer A.F."/>
            <person name="Nichols A."/>
            <person name="Cepeda A.J."/>
            <person name="Yan W."/>
            <person name="Fan B."/>
            <person name="Jiang Y."/>
            <person name="Adhikari A."/>
            <person name="Zheng C.-J."/>
            <person name="Schuster L."/>
            <person name="Cowan T.M."/>
            <person name="Smanski M.J."/>
            <person name="Chevrette M.G."/>
            <person name="De Carvalho L.P.S."/>
            <person name="Shen B."/>
        </authorList>
    </citation>
    <scope>NUCLEOTIDE SEQUENCE [LARGE SCALE GENOMIC DNA]</scope>
    <source>
        <strain evidence="14 15">NPDC006434</strain>
    </source>
</reference>
<evidence type="ECO:0000313" key="15">
    <source>
        <dbReference type="Proteomes" id="UP001550210"/>
    </source>
</evidence>